<evidence type="ECO:0000256" key="3">
    <source>
        <dbReference type="ARBA" id="ARBA00023235"/>
    </source>
</evidence>
<dbReference type="InterPro" id="IPR029066">
    <property type="entry name" value="PLP-binding_barrel"/>
</dbReference>
<feature type="domain" description="Alanine racemase N-terminal" evidence="4">
    <location>
        <begin position="14"/>
        <end position="159"/>
    </location>
</feature>
<protein>
    <submittedName>
        <fullName evidence="5">Ornithine racemase</fullName>
        <ecNumber evidence="5">5.1.1.12</ecNumber>
    </submittedName>
</protein>
<gene>
    <name evidence="5" type="primary">orr_13</name>
    <name evidence="5" type="ORF">SDC9_163198</name>
</gene>
<accession>A0A645FQH6</accession>
<dbReference type="GO" id="GO:0030170">
    <property type="term" value="F:pyridoxal phosphate binding"/>
    <property type="evidence" value="ECO:0007669"/>
    <property type="project" value="TreeGrafter"/>
</dbReference>
<evidence type="ECO:0000313" key="5">
    <source>
        <dbReference type="EMBL" id="MPN15862.1"/>
    </source>
</evidence>
<dbReference type="PANTHER" id="PTHR30511">
    <property type="entry name" value="ALANINE RACEMASE"/>
    <property type="match status" value="1"/>
</dbReference>
<comment type="cofactor">
    <cofactor evidence="1">
        <name>pyridoxal 5'-phosphate</name>
        <dbReference type="ChEBI" id="CHEBI:597326"/>
    </cofactor>
</comment>
<sequence>MLVGRQMTNPHLIINLDALTHNASAIKKKCISEGIRADSVVKCVCGDIQIANAILEGGIYSLMDSRMKNIVSLRNGGIRCPLGLLRIPMLSELPSVVSYADWSLISMPETIIELEKICSSEKKEFKVLLMLDIGDLREGIWPDRICVAAEALRKCKWINCI</sequence>
<keyword evidence="3 5" id="KW-0413">Isomerase</keyword>
<dbReference type="Gene3D" id="3.20.20.10">
    <property type="entry name" value="Alanine racemase"/>
    <property type="match status" value="1"/>
</dbReference>
<comment type="caution">
    <text evidence="5">The sequence shown here is derived from an EMBL/GenBank/DDBJ whole genome shotgun (WGS) entry which is preliminary data.</text>
</comment>
<evidence type="ECO:0000256" key="1">
    <source>
        <dbReference type="ARBA" id="ARBA00001933"/>
    </source>
</evidence>
<dbReference type="InterPro" id="IPR001608">
    <property type="entry name" value="Ala_racemase_N"/>
</dbReference>
<dbReference type="GO" id="GO:0005829">
    <property type="term" value="C:cytosol"/>
    <property type="evidence" value="ECO:0007669"/>
    <property type="project" value="TreeGrafter"/>
</dbReference>
<dbReference type="EC" id="5.1.1.12" evidence="5"/>
<dbReference type="EMBL" id="VSSQ01062731">
    <property type="protein sequence ID" value="MPN15862.1"/>
    <property type="molecule type" value="Genomic_DNA"/>
</dbReference>
<keyword evidence="2" id="KW-0663">Pyridoxal phosphate</keyword>
<dbReference type="Pfam" id="PF01168">
    <property type="entry name" value="Ala_racemase_N"/>
    <property type="match status" value="1"/>
</dbReference>
<dbReference type="GO" id="GO:0050157">
    <property type="term" value="F:ornithine racemase activity"/>
    <property type="evidence" value="ECO:0007669"/>
    <property type="project" value="UniProtKB-EC"/>
</dbReference>
<dbReference type="PANTHER" id="PTHR30511:SF3">
    <property type="entry name" value="LYSINE RACEMASE"/>
    <property type="match status" value="1"/>
</dbReference>
<evidence type="ECO:0000256" key="2">
    <source>
        <dbReference type="ARBA" id="ARBA00022898"/>
    </source>
</evidence>
<dbReference type="InterPro" id="IPR000821">
    <property type="entry name" value="Ala_racemase"/>
</dbReference>
<proteinExistence type="predicted"/>
<dbReference type="GO" id="GO:0008784">
    <property type="term" value="F:alanine racemase activity"/>
    <property type="evidence" value="ECO:0007669"/>
    <property type="project" value="TreeGrafter"/>
</dbReference>
<reference evidence="5" key="1">
    <citation type="submission" date="2019-08" db="EMBL/GenBank/DDBJ databases">
        <authorList>
            <person name="Kucharzyk K."/>
            <person name="Murdoch R.W."/>
            <person name="Higgins S."/>
            <person name="Loffler F."/>
        </authorList>
    </citation>
    <scope>NUCLEOTIDE SEQUENCE</scope>
</reference>
<name>A0A645FQH6_9ZZZZ</name>
<dbReference type="SUPFAM" id="SSF51419">
    <property type="entry name" value="PLP-binding barrel"/>
    <property type="match status" value="1"/>
</dbReference>
<evidence type="ECO:0000259" key="4">
    <source>
        <dbReference type="Pfam" id="PF01168"/>
    </source>
</evidence>
<organism evidence="5">
    <name type="scientific">bioreactor metagenome</name>
    <dbReference type="NCBI Taxonomy" id="1076179"/>
    <lineage>
        <taxon>unclassified sequences</taxon>
        <taxon>metagenomes</taxon>
        <taxon>ecological metagenomes</taxon>
    </lineage>
</organism>
<dbReference type="AlphaFoldDB" id="A0A645FQH6"/>